<evidence type="ECO:0000256" key="5">
    <source>
        <dbReference type="ARBA" id="ARBA00023136"/>
    </source>
</evidence>
<proteinExistence type="inferred from homology"/>
<dbReference type="GO" id="GO:0005886">
    <property type="term" value="C:plasma membrane"/>
    <property type="evidence" value="ECO:0007669"/>
    <property type="project" value="UniProtKB-SubCell"/>
</dbReference>
<organism evidence="7">
    <name type="scientific">Candidatus Paraimprobicoccus trichonymphae</name>
    <dbReference type="NCBI Taxonomy" id="3033793"/>
    <lineage>
        <taxon>Bacteria</taxon>
        <taxon>Bacillati</taxon>
        <taxon>Bacillota</taxon>
        <taxon>Clostridia</taxon>
        <taxon>Candidatus Paraimprobicoccus</taxon>
    </lineage>
</organism>
<dbReference type="AlphaFoldDB" id="A0AA48KZR2"/>
<reference evidence="7" key="1">
    <citation type="journal article" date="2023" name="ISME J.">
        <title>Emergence of putative energy parasites within Clostridia revealed by genome analysis of a novel endosymbiotic clade.</title>
        <authorList>
            <person name="Takahashi K."/>
            <person name="Kuwahara H."/>
            <person name="Horikawa Y."/>
            <person name="Izawa K."/>
            <person name="Kato D."/>
            <person name="Inagaki T."/>
            <person name="Yuki M."/>
            <person name="Ohkuma M."/>
            <person name="Hongoh Y."/>
        </authorList>
    </citation>
    <scope>NUCLEOTIDE SEQUENCE</scope>
    <source>
        <strain evidence="7">RsTa-C01</strain>
    </source>
</reference>
<dbReference type="EMBL" id="AP027925">
    <property type="protein sequence ID" value="BED93147.1"/>
    <property type="molecule type" value="Genomic_DNA"/>
</dbReference>
<evidence type="ECO:0000256" key="6">
    <source>
        <dbReference type="RuleBase" id="RU363041"/>
    </source>
</evidence>
<gene>
    <name evidence="7" type="ORF">RsTaC01_1117</name>
</gene>
<evidence type="ECO:0000256" key="1">
    <source>
        <dbReference type="ARBA" id="ARBA00004141"/>
    </source>
</evidence>
<evidence type="ECO:0000256" key="3">
    <source>
        <dbReference type="ARBA" id="ARBA00022692"/>
    </source>
</evidence>
<dbReference type="PANTHER" id="PTHR43701:SF2">
    <property type="entry name" value="MEMBRANE TRANSPORTER PROTEIN YJNA-RELATED"/>
    <property type="match status" value="1"/>
</dbReference>
<feature type="transmembrane region" description="Helical" evidence="6">
    <location>
        <begin position="96"/>
        <end position="115"/>
    </location>
</feature>
<protein>
    <recommendedName>
        <fullName evidence="6">Probable membrane transporter protein</fullName>
    </recommendedName>
</protein>
<accession>A0AA48KZR2</accession>
<dbReference type="InterPro" id="IPR051598">
    <property type="entry name" value="TSUP/Inactive_protease-like"/>
</dbReference>
<evidence type="ECO:0000256" key="2">
    <source>
        <dbReference type="ARBA" id="ARBA00009142"/>
    </source>
</evidence>
<keyword evidence="4 6" id="KW-1133">Transmembrane helix</keyword>
<name>A0AA48KZR2_9FIRM</name>
<keyword evidence="5 6" id="KW-0472">Membrane</keyword>
<sequence length="120" mass="13094">MNFLLSSLAGSISGMLAAMGLGGGSVLIMYLTVVEKLEQTKSQNINLIFFIPIALVAVIFYIKKKLIDFKLVLIVLISGIPSTILGSYLSQNINKVLLSKIFGTLLLITGIIQLFHRPKK</sequence>
<comment type="subcellular location">
    <subcellularLocation>
        <location evidence="6">Cell membrane</location>
        <topology evidence="6">Multi-pass membrane protein</topology>
    </subcellularLocation>
    <subcellularLocation>
        <location evidence="1">Membrane</location>
        <topology evidence="1">Multi-pass membrane protein</topology>
    </subcellularLocation>
</comment>
<feature type="transmembrane region" description="Helical" evidence="6">
    <location>
        <begin position="45"/>
        <end position="62"/>
    </location>
</feature>
<keyword evidence="6" id="KW-1003">Cell membrane</keyword>
<dbReference type="Proteomes" id="UP001335720">
    <property type="component" value="Chromosome"/>
</dbReference>
<keyword evidence="3 6" id="KW-0812">Transmembrane</keyword>
<comment type="similarity">
    <text evidence="2 6">Belongs to the 4-toluene sulfonate uptake permease (TSUP) (TC 2.A.102) family.</text>
</comment>
<feature type="transmembrane region" description="Helical" evidence="6">
    <location>
        <begin position="12"/>
        <end position="33"/>
    </location>
</feature>
<dbReference type="PANTHER" id="PTHR43701">
    <property type="entry name" value="MEMBRANE TRANSPORTER PROTEIN MJ0441-RELATED"/>
    <property type="match status" value="1"/>
</dbReference>
<evidence type="ECO:0000256" key="4">
    <source>
        <dbReference type="ARBA" id="ARBA00022989"/>
    </source>
</evidence>
<dbReference type="Pfam" id="PF01925">
    <property type="entry name" value="TauE"/>
    <property type="match status" value="1"/>
</dbReference>
<feature type="transmembrane region" description="Helical" evidence="6">
    <location>
        <begin position="69"/>
        <end position="90"/>
    </location>
</feature>
<dbReference type="KEGG" id="ptrh:RsTaC01_1117"/>
<dbReference type="InterPro" id="IPR002781">
    <property type="entry name" value="TM_pro_TauE-like"/>
</dbReference>
<evidence type="ECO:0000313" key="7">
    <source>
        <dbReference type="EMBL" id="BED93147.1"/>
    </source>
</evidence>